<feature type="compositionally biased region" description="Basic and acidic residues" evidence="1">
    <location>
        <begin position="1"/>
        <end position="15"/>
    </location>
</feature>
<feature type="region of interest" description="Disordered" evidence="1">
    <location>
        <begin position="43"/>
        <end position="67"/>
    </location>
</feature>
<protein>
    <submittedName>
        <fullName evidence="2">Uncharacterized protein</fullName>
    </submittedName>
</protein>
<gene>
    <name evidence="2" type="ORF">PDIGIT_LOCUS6132</name>
</gene>
<evidence type="ECO:0000313" key="3">
    <source>
        <dbReference type="Proteomes" id="UP001152607"/>
    </source>
</evidence>
<sequence>MMGKKDTKNKIRQELIPEGPNPGIWSRNQCSFPPCLLTSDMRQTIHPSGNPPALQACPSSFSPETYM</sequence>
<comment type="caution">
    <text evidence="2">The sequence shown here is derived from an EMBL/GenBank/DDBJ whole genome shotgun (WGS) entry which is preliminary data.</text>
</comment>
<name>A0A9W4XPX6_9PLEO</name>
<dbReference type="Proteomes" id="UP001152607">
    <property type="component" value="Unassembled WGS sequence"/>
</dbReference>
<dbReference type="AlphaFoldDB" id="A0A9W4XPX6"/>
<feature type="compositionally biased region" description="Polar residues" evidence="1">
    <location>
        <begin position="57"/>
        <end position="67"/>
    </location>
</feature>
<dbReference type="EMBL" id="CAOQHR010000004">
    <property type="protein sequence ID" value="CAI6333096.1"/>
    <property type="molecule type" value="Genomic_DNA"/>
</dbReference>
<reference evidence="2" key="1">
    <citation type="submission" date="2023-01" db="EMBL/GenBank/DDBJ databases">
        <authorList>
            <person name="Van Ghelder C."/>
            <person name="Rancurel C."/>
        </authorList>
    </citation>
    <scope>NUCLEOTIDE SEQUENCE</scope>
    <source>
        <strain evidence="2">CNCM I-4278</strain>
    </source>
</reference>
<accession>A0A9W4XPX6</accession>
<evidence type="ECO:0000256" key="1">
    <source>
        <dbReference type="SAM" id="MobiDB-lite"/>
    </source>
</evidence>
<keyword evidence="3" id="KW-1185">Reference proteome</keyword>
<proteinExistence type="predicted"/>
<evidence type="ECO:0000313" key="2">
    <source>
        <dbReference type="EMBL" id="CAI6333096.1"/>
    </source>
</evidence>
<organism evidence="2 3">
    <name type="scientific">Periconia digitata</name>
    <dbReference type="NCBI Taxonomy" id="1303443"/>
    <lineage>
        <taxon>Eukaryota</taxon>
        <taxon>Fungi</taxon>
        <taxon>Dikarya</taxon>
        <taxon>Ascomycota</taxon>
        <taxon>Pezizomycotina</taxon>
        <taxon>Dothideomycetes</taxon>
        <taxon>Pleosporomycetidae</taxon>
        <taxon>Pleosporales</taxon>
        <taxon>Massarineae</taxon>
        <taxon>Periconiaceae</taxon>
        <taxon>Periconia</taxon>
    </lineage>
</organism>
<feature type="region of interest" description="Disordered" evidence="1">
    <location>
        <begin position="1"/>
        <end position="25"/>
    </location>
</feature>